<dbReference type="Gramene" id="KOM28325">
    <property type="protein sequence ID" value="KOM28325"/>
    <property type="gene ID" value="LR48_Vigan524s000100"/>
</dbReference>
<gene>
    <name evidence="2" type="ORF">LR48_Vigan524s000100</name>
</gene>
<reference evidence="3" key="1">
    <citation type="journal article" date="2015" name="Proc. Natl. Acad. Sci. U.S.A.">
        <title>Genome sequencing of adzuki bean (Vigna angularis) provides insight into high starch and low fat accumulation and domestication.</title>
        <authorList>
            <person name="Yang K."/>
            <person name="Tian Z."/>
            <person name="Chen C."/>
            <person name="Luo L."/>
            <person name="Zhao B."/>
            <person name="Wang Z."/>
            <person name="Yu L."/>
            <person name="Li Y."/>
            <person name="Sun Y."/>
            <person name="Li W."/>
            <person name="Chen Y."/>
            <person name="Li Y."/>
            <person name="Zhang Y."/>
            <person name="Ai D."/>
            <person name="Zhao J."/>
            <person name="Shang C."/>
            <person name="Ma Y."/>
            <person name="Wu B."/>
            <person name="Wang M."/>
            <person name="Gao L."/>
            <person name="Sun D."/>
            <person name="Zhang P."/>
            <person name="Guo F."/>
            <person name="Wang W."/>
            <person name="Li Y."/>
            <person name="Wang J."/>
            <person name="Varshney R.K."/>
            <person name="Wang J."/>
            <person name="Ling H.Q."/>
            <person name="Wan P."/>
        </authorList>
    </citation>
    <scope>NUCLEOTIDE SEQUENCE</scope>
    <source>
        <strain evidence="3">cv. Jingnong 6</strain>
    </source>
</reference>
<proteinExistence type="predicted"/>
<evidence type="ECO:0000313" key="2">
    <source>
        <dbReference type="EMBL" id="KOM28325.1"/>
    </source>
</evidence>
<sequence length="171" mass="19021">MASVKFADRHRFLNRGIFRRDSHHHHQHQKNPNLTTTTTTIIAATIDTPPPLALPSRGDALAGDFGDRESDGASQRESDGARPRGGRRDRGRRGEATAREAIPREVRVRGRRRDRGEGGESEGREARVRGGRRKVICLGPSWPEVVEADTPRSFLPTDAVYPFHLGFLLTA</sequence>
<dbReference type="AlphaFoldDB" id="A0A0L9TCI2"/>
<accession>A0A0L9TCI2</accession>
<feature type="compositionally biased region" description="Basic and acidic residues" evidence="1">
    <location>
        <begin position="65"/>
        <end position="128"/>
    </location>
</feature>
<dbReference type="EMBL" id="KQ258427">
    <property type="protein sequence ID" value="KOM28325.1"/>
    <property type="molecule type" value="Genomic_DNA"/>
</dbReference>
<evidence type="ECO:0000256" key="1">
    <source>
        <dbReference type="SAM" id="MobiDB-lite"/>
    </source>
</evidence>
<feature type="region of interest" description="Disordered" evidence="1">
    <location>
        <begin position="47"/>
        <end position="128"/>
    </location>
</feature>
<organism evidence="2 3">
    <name type="scientific">Phaseolus angularis</name>
    <name type="common">Azuki bean</name>
    <name type="synonym">Vigna angularis</name>
    <dbReference type="NCBI Taxonomy" id="3914"/>
    <lineage>
        <taxon>Eukaryota</taxon>
        <taxon>Viridiplantae</taxon>
        <taxon>Streptophyta</taxon>
        <taxon>Embryophyta</taxon>
        <taxon>Tracheophyta</taxon>
        <taxon>Spermatophyta</taxon>
        <taxon>Magnoliopsida</taxon>
        <taxon>eudicotyledons</taxon>
        <taxon>Gunneridae</taxon>
        <taxon>Pentapetalae</taxon>
        <taxon>rosids</taxon>
        <taxon>fabids</taxon>
        <taxon>Fabales</taxon>
        <taxon>Fabaceae</taxon>
        <taxon>Papilionoideae</taxon>
        <taxon>50 kb inversion clade</taxon>
        <taxon>NPAAA clade</taxon>
        <taxon>indigoferoid/millettioid clade</taxon>
        <taxon>Phaseoleae</taxon>
        <taxon>Vigna</taxon>
    </lineage>
</organism>
<name>A0A0L9TCI2_PHAAN</name>
<protein>
    <submittedName>
        <fullName evidence="2">Uncharacterized protein</fullName>
    </submittedName>
</protein>
<dbReference type="Proteomes" id="UP000053144">
    <property type="component" value="Unassembled WGS sequence"/>
</dbReference>
<evidence type="ECO:0000313" key="3">
    <source>
        <dbReference type="Proteomes" id="UP000053144"/>
    </source>
</evidence>